<accession>A0A5J9SSG9</accession>
<feature type="non-terminal residue" evidence="1">
    <location>
        <position position="1"/>
    </location>
</feature>
<organism evidence="1 2">
    <name type="scientific">Eragrostis curvula</name>
    <name type="common">weeping love grass</name>
    <dbReference type="NCBI Taxonomy" id="38414"/>
    <lineage>
        <taxon>Eukaryota</taxon>
        <taxon>Viridiplantae</taxon>
        <taxon>Streptophyta</taxon>
        <taxon>Embryophyta</taxon>
        <taxon>Tracheophyta</taxon>
        <taxon>Spermatophyta</taxon>
        <taxon>Magnoliopsida</taxon>
        <taxon>Liliopsida</taxon>
        <taxon>Poales</taxon>
        <taxon>Poaceae</taxon>
        <taxon>PACMAD clade</taxon>
        <taxon>Chloridoideae</taxon>
        <taxon>Eragrostideae</taxon>
        <taxon>Eragrostidinae</taxon>
        <taxon>Eragrostis</taxon>
    </lineage>
</organism>
<dbReference type="Gramene" id="TVU01915">
    <property type="protein sequence ID" value="TVU01915"/>
    <property type="gene ID" value="EJB05_52620"/>
</dbReference>
<comment type="caution">
    <text evidence="1">The sequence shown here is derived from an EMBL/GenBank/DDBJ whole genome shotgun (WGS) entry which is preliminary data.</text>
</comment>
<sequence length="74" mass="7658">MSTSSPASLLRPLHCNQELQAAASMYPLSMTTAIMAAPAVSTQSTVTMSSPASAVPAVDRGLLDDMVPPSMRHA</sequence>
<protein>
    <submittedName>
        <fullName evidence="1">Uncharacterized protein</fullName>
    </submittedName>
</protein>
<evidence type="ECO:0000313" key="1">
    <source>
        <dbReference type="EMBL" id="TVU01915.1"/>
    </source>
</evidence>
<evidence type="ECO:0000313" key="2">
    <source>
        <dbReference type="Proteomes" id="UP000324897"/>
    </source>
</evidence>
<dbReference type="AlphaFoldDB" id="A0A5J9SSG9"/>
<proteinExistence type="predicted"/>
<dbReference type="Proteomes" id="UP000324897">
    <property type="component" value="Unassembled WGS sequence"/>
</dbReference>
<dbReference type="EMBL" id="RWGY01000367">
    <property type="protein sequence ID" value="TVU01915.1"/>
    <property type="molecule type" value="Genomic_DNA"/>
</dbReference>
<gene>
    <name evidence="1" type="ORF">EJB05_52620</name>
</gene>
<keyword evidence="2" id="KW-1185">Reference proteome</keyword>
<reference evidence="1 2" key="1">
    <citation type="journal article" date="2019" name="Sci. Rep.">
        <title>A high-quality genome of Eragrostis curvula grass provides insights into Poaceae evolution and supports new strategies to enhance forage quality.</title>
        <authorList>
            <person name="Carballo J."/>
            <person name="Santos B.A.C.M."/>
            <person name="Zappacosta D."/>
            <person name="Garbus I."/>
            <person name="Selva J.P."/>
            <person name="Gallo C.A."/>
            <person name="Diaz A."/>
            <person name="Albertini E."/>
            <person name="Caccamo M."/>
            <person name="Echenique V."/>
        </authorList>
    </citation>
    <scope>NUCLEOTIDE SEQUENCE [LARGE SCALE GENOMIC DNA]</scope>
    <source>
        <strain evidence="2">cv. Victoria</strain>
        <tissue evidence="1">Leaf</tissue>
    </source>
</reference>
<name>A0A5J9SSG9_9POAL</name>